<dbReference type="EMBL" id="VSGZ01000036">
    <property type="protein sequence ID" value="TXY91531.1"/>
    <property type="molecule type" value="Genomic_DNA"/>
</dbReference>
<reference evidence="1 2" key="1">
    <citation type="submission" date="2019-06" db="EMBL/GenBank/DDBJ databases">
        <title>Vibrio cholerae phylogeny based on whole-genome sequencing reveals genetic diversity and population strucutre.</title>
        <authorList>
            <person name="Zhiqiu Y."/>
            <person name="Bin L."/>
            <person name="Lingyan J."/>
        </authorList>
    </citation>
    <scope>NUCLEOTIDE SEQUENCE [LARGE SCALE GENOMIC DNA]</scope>
    <source>
        <strain evidence="1 2">N2768</strain>
    </source>
</reference>
<sequence>MGYETNKRLKRDCQRVAFPVPMSCGGYSCCD</sequence>
<dbReference type="PROSITE" id="PS51257">
    <property type="entry name" value="PROKAR_LIPOPROTEIN"/>
    <property type="match status" value="1"/>
</dbReference>
<evidence type="ECO:0000313" key="2">
    <source>
        <dbReference type="Proteomes" id="UP000323583"/>
    </source>
</evidence>
<gene>
    <name evidence="1" type="ORF">FXE67_11145</name>
</gene>
<organism evidence="1 2">
    <name type="scientific">Vibrio cholerae</name>
    <dbReference type="NCBI Taxonomy" id="666"/>
    <lineage>
        <taxon>Bacteria</taxon>
        <taxon>Pseudomonadati</taxon>
        <taxon>Pseudomonadota</taxon>
        <taxon>Gammaproteobacteria</taxon>
        <taxon>Vibrionales</taxon>
        <taxon>Vibrionaceae</taxon>
        <taxon>Vibrio</taxon>
    </lineage>
</organism>
<accession>A0A5C9QAJ9</accession>
<proteinExistence type="predicted"/>
<dbReference type="Proteomes" id="UP000323583">
    <property type="component" value="Unassembled WGS sequence"/>
</dbReference>
<protein>
    <submittedName>
        <fullName evidence="1">Uncharacterized protein</fullName>
    </submittedName>
</protein>
<evidence type="ECO:0000313" key="1">
    <source>
        <dbReference type="EMBL" id="TXY91531.1"/>
    </source>
</evidence>
<name>A0A5C9QAJ9_VIBCL</name>
<dbReference type="AlphaFoldDB" id="A0A5C9QAJ9"/>
<comment type="caution">
    <text evidence="1">The sequence shown here is derived from an EMBL/GenBank/DDBJ whole genome shotgun (WGS) entry which is preliminary data.</text>
</comment>